<evidence type="ECO:0000313" key="3">
    <source>
        <dbReference type="Proteomes" id="UP000676169"/>
    </source>
</evidence>
<keyword evidence="1" id="KW-0812">Transmembrane</keyword>
<gene>
    <name evidence="2" type="ORF">KBB96_02145</name>
</gene>
<evidence type="ECO:0008006" key="4">
    <source>
        <dbReference type="Google" id="ProtNLM"/>
    </source>
</evidence>
<keyword evidence="1" id="KW-1133">Transmembrane helix</keyword>
<dbReference type="KEGG" id="lamb:KBB96_02145"/>
<dbReference type="Proteomes" id="UP000676169">
    <property type="component" value="Chromosome"/>
</dbReference>
<protein>
    <recommendedName>
        <fullName evidence="4">DUF4381 domain-containing protein</fullName>
    </recommendedName>
</protein>
<dbReference type="EMBL" id="CP073100">
    <property type="protein sequence ID" value="QUE51701.1"/>
    <property type="molecule type" value="Genomic_DNA"/>
</dbReference>
<keyword evidence="1" id="KW-0472">Membrane</keyword>
<keyword evidence="3" id="KW-1185">Reference proteome</keyword>
<sequence>MDPKPSFELHPPPPPDKLLPGPRLDLPAWQIALAAIALILVILLIVLAIRKKRPVDEGSVRRRAYQDALRCLEEARPAGSREAATLSSFILRRYLAVVAKDPALYETHEEFVGRHDILKNVSDDTRHQTVEGFGHLASLKYGRETRAGEGGPVIQSSRSLLETLHRALAA</sequence>
<accession>A0A975PFN7</accession>
<evidence type="ECO:0000256" key="1">
    <source>
        <dbReference type="SAM" id="Phobius"/>
    </source>
</evidence>
<reference evidence="2" key="1">
    <citation type="submission" date="2021-04" db="EMBL/GenBank/DDBJ databases">
        <title>Luteolibacter sp. 32A isolated from the skin of an Anderson's salamander (Ambystoma andersonii).</title>
        <authorList>
            <person name="Spergser J."/>
            <person name="Busse H.-J."/>
        </authorList>
    </citation>
    <scope>NUCLEOTIDE SEQUENCE</scope>
    <source>
        <strain evidence="2">32A</strain>
    </source>
</reference>
<dbReference type="AlphaFoldDB" id="A0A975PFN7"/>
<evidence type="ECO:0000313" key="2">
    <source>
        <dbReference type="EMBL" id="QUE51701.1"/>
    </source>
</evidence>
<proteinExistence type="predicted"/>
<feature type="transmembrane region" description="Helical" evidence="1">
    <location>
        <begin position="28"/>
        <end position="49"/>
    </location>
</feature>
<name>A0A975PFN7_9BACT</name>
<dbReference type="RefSeq" id="WP_211631840.1">
    <property type="nucleotide sequence ID" value="NZ_CP073100.1"/>
</dbReference>
<organism evidence="2 3">
    <name type="scientific">Luteolibacter ambystomatis</name>
    <dbReference type="NCBI Taxonomy" id="2824561"/>
    <lineage>
        <taxon>Bacteria</taxon>
        <taxon>Pseudomonadati</taxon>
        <taxon>Verrucomicrobiota</taxon>
        <taxon>Verrucomicrobiia</taxon>
        <taxon>Verrucomicrobiales</taxon>
        <taxon>Verrucomicrobiaceae</taxon>
        <taxon>Luteolibacter</taxon>
    </lineage>
</organism>